<name>A0A937RB23_9ACTN</name>
<dbReference type="Pfam" id="PF13424">
    <property type="entry name" value="TPR_12"/>
    <property type="match status" value="1"/>
</dbReference>
<accession>A0A937RB23</accession>
<dbReference type="PROSITE" id="PS50104">
    <property type="entry name" value="TIR"/>
    <property type="match status" value="1"/>
</dbReference>
<dbReference type="InterPro" id="IPR011990">
    <property type="entry name" value="TPR-like_helical_dom_sf"/>
</dbReference>
<feature type="domain" description="TIR" evidence="2">
    <location>
        <begin position="1"/>
        <end position="126"/>
    </location>
</feature>
<reference evidence="3" key="1">
    <citation type="submission" date="2020-12" db="EMBL/GenBank/DDBJ databases">
        <title>Genomic characterization of non-nitrogen-fixing Frankia strains.</title>
        <authorList>
            <person name="Carlos-Shanley C."/>
            <person name="Guerra T."/>
            <person name="Hahn D."/>
        </authorList>
    </citation>
    <scope>NUCLEOTIDE SEQUENCE</scope>
    <source>
        <strain evidence="3">CN6</strain>
    </source>
</reference>
<dbReference type="SUPFAM" id="SSF52540">
    <property type="entry name" value="P-loop containing nucleoside triphosphate hydrolases"/>
    <property type="match status" value="1"/>
</dbReference>
<dbReference type="PANTHER" id="PTHR46082:SF6">
    <property type="entry name" value="AAA+ ATPASE DOMAIN-CONTAINING PROTEIN-RELATED"/>
    <property type="match status" value="1"/>
</dbReference>
<dbReference type="InterPro" id="IPR035897">
    <property type="entry name" value="Toll_tir_struct_dom_sf"/>
</dbReference>
<gene>
    <name evidence="3" type="ORF">I7412_08320</name>
</gene>
<dbReference type="GO" id="GO:0007165">
    <property type="term" value="P:signal transduction"/>
    <property type="evidence" value="ECO:0007669"/>
    <property type="project" value="InterPro"/>
</dbReference>
<dbReference type="Gene3D" id="3.40.50.10140">
    <property type="entry name" value="Toll/interleukin-1 receptor homology (TIR) domain"/>
    <property type="match status" value="1"/>
</dbReference>
<dbReference type="Gene3D" id="3.40.50.300">
    <property type="entry name" value="P-loop containing nucleotide triphosphate hydrolases"/>
    <property type="match status" value="1"/>
</dbReference>
<evidence type="ECO:0000256" key="1">
    <source>
        <dbReference type="SAM" id="MobiDB-lite"/>
    </source>
</evidence>
<sequence length="810" mass="87119">MSHAGRDLAWAEWVSWQLERAGYSVELGHWDWVAGDNFIEKMNDALRRAQNVVALLSEAYLEADRYTRIGWAAVLAGGAGDPRLIPLRVEDVTSPPLLRPLLAPALFGLTSDQAREVLLKALRGPRRPGSEPDFPRPESAAVTEAGRTRLRLPGELPPVWNVPVRSPAFTGRDAMLLRLRGLLRSDGTALVQAMHGIGGVGKTQLAIEYAHRFAVDYDLVWWVDAGQAALVGDQIGELAVAAEVTASGVGTPAALVAVRRYLRSHGGWLLIFDNAEDPSDLVAWLPEGPGHILITSRNPGWGLVAAPVEVDVFARHESVALLRGQVPTVDVADADRLAEALGDLPLAVAQAAGLLAETGMPPSEYLDALATAAAEVLAEGRPPFYPVSLAAVVHLSVQRLADEDQAAHQLLQLCAFLAPEPVPLSYLSGAGVGVLPDPLATVARTPLALRRSMGRLGRYGLVKVGPVGPLLHRLVQAIVRAHLDPDGRRAARARVEAMLVDAAPGDPENPVWWSQWAGFLPHLLATDPVDSPSPQAHRLACDAVWYLLARGDTHAAQRLAADMYHRWRDRFGPDDQRTLTAANRLARAHRDLGQYAQARDLDAETLTQRGRVLGADHPDTLTSASNLARDLRTLGDLARARALDEDTLARRGRVLGADHPDTLTSASNLARDLAALGEIAQARDLDAQTHARRGRVLGADHPDTLISASNLARDLAAVGETARARALDEDTLARRRRVLGEDHPDTLISANNLAVDLRAVGEIARARALDEDTLARRRRVLGDDRPEALHSGSQAVADDRGGSPPGTGLE</sequence>
<dbReference type="SUPFAM" id="SSF48452">
    <property type="entry name" value="TPR-like"/>
    <property type="match status" value="2"/>
</dbReference>
<dbReference type="AlphaFoldDB" id="A0A937RB23"/>
<organism evidence="3 4">
    <name type="scientific">Frankia nepalensis</name>
    <dbReference type="NCBI Taxonomy" id="1836974"/>
    <lineage>
        <taxon>Bacteria</taxon>
        <taxon>Bacillati</taxon>
        <taxon>Actinomycetota</taxon>
        <taxon>Actinomycetes</taxon>
        <taxon>Frankiales</taxon>
        <taxon>Frankiaceae</taxon>
        <taxon>Frankia</taxon>
    </lineage>
</organism>
<dbReference type="InterPro" id="IPR000157">
    <property type="entry name" value="TIR_dom"/>
</dbReference>
<proteinExistence type="predicted"/>
<comment type="caution">
    <text evidence="3">The sequence shown here is derived from an EMBL/GenBank/DDBJ whole genome shotgun (WGS) entry which is preliminary data.</text>
</comment>
<dbReference type="PANTHER" id="PTHR46082">
    <property type="entry name" value="ATP/GTP-BINDING PROTEIN-RELATED"/>
    <property type="match status" value="1"/>
</dbReference>
<dbReference type="EMBL" id="JAEACQ010000157">
    <property type="protein sequence ID" value="MBL7627170.1"/>
    <property type="molecule type" value="Genomic_DNA"/>
</dbReference>
<protein>
    <submittedName>
        <fullName evidence="3">Tetratricopeptide repeat protein</fullName>
    </submittedName>
</protein>
<dbReference type="Pfam" id="PF13676">
    <property type="entry name" value="TIR_2"/>
    <property type="match status" value="1"/>
</dbReference>
<dbReference type="SUPFAM" id="SSF52200">
    <property type="entry name" value="Toll/Interleukin receptor TIR domain"/>
    <property type="match status" value="1"/>
</dbReference>
<dbReference type="Proteomes" id="UP000604475">
    <property type="component" value="Unassembled WGS sequence"/>
</dbReference>
<dbReference type="InterPro" id="IPR027417">
    <property type="entry name" value="P-loop_NTPase"/>
</dbReference>
<dbReference type="Pfam" id="PF13374">
    <property type="entry name" value="TPR_10"/>
    <property type="match status" value="3"/>
</dbReference>
<dbReference type="NCBIfam" id="NF040586">
    <property type="entry name" value="FxSxx_TPR"/>
    <property type="match status" value="1"/>
</dbReference>
<dbReference type="InterPro" id="IPR053137">
    <property type="entry name" value="NLR-like"/>
</dbReference>
<feature type="region of interest" description="Disordered" evidence="1">
    <location>
        <begin position="781"/>
        <end position="810"/>
    </location>
</feature>
<dbReference type="Gene3D" id="1.25.40.10">
    <property type="entry name" value="Tetratricopeptide repeat domain"/>
    <property type="match status" value="1"/>
</dbReference>
<evidence type="ECO:0000259" key="2">
    <source>
        <dbReference type="PROSITE" id="PS50104"/>
    </source>
</evidence>
<evidence type="ECO:0000313" key="3">
    <source>
        <dbReference type="EMBL" id="MBL7627170.1"/>
    </source>
</evidence>
<dbReference type="RefSeq" id="WP_203002246.1">
    <property type="nucleotide sequence ID" value="NZ_JADWYU010000185.1"/>
</dbReference>
<keyword evidence="4" id="KW-1185">Reference proteome</keyword>
<evidence type="ECO:0000313" key="4">
    <source>
        <dbReference type="Proteomes" id="UP000604475"/>
    </source>
</evidence>